<dbReference type="EMBL" id="MU006223">
    <property type="protein sequence ID" value="KAF2827814.1"/>
    <property type="molecule type" value="Genomic_DNA"/>
</dbReference>
<feature type="non-terminal residue" evidence="2">
    <location>
        <position position="550"/>
    </location>
</feature>
<dbReference type="GO" id="GO:0005737">
    <property type="term" value="C:cytoplasm"/>
    <property type="evidence" value="ECO:0007669"/>
    <property type="project" value="TreeGrafter"/>
</dbReference>
<gene>
    <name evidence="2" type="ORF">CC86DRAFT_246504</name>
</gene>
<dbReference type="GO" id="GO:0016491">
    <property type="term" value="F:oxidoreductase activity"/>
    <property type="evidence" value="ECO:0007669"/>
    <property type="project" value="TreeGrafter"/>
</dbReference>
<organism evidence="2 3">
    <name type="scientific">Ophiobolus disseminans</name>
    <dbReference type="NCBI Taxonomy" id="1469910"/>
    <lineage>
        <taxon>Eukaryota</taxon>
        <taxon>Fungi</taxon>
        <taxon>Dikarya</taxon>
        <taxon>Ascomycota</taxon>
        <taxon>Pezizomycotina</taxon>
        <taxon>Dothideomycetes</taxon>
        <taxon>Pleosporomycetidae</taxon>
        <taxon>Pleosporales</taxon>
        <taxon>Pleosporineae</taxon>
        <taxon>Phaeosphaeriaceae</taxon>
        <taxon>Ophiobolus</taxon>
    </lineage>
</organism>
<sequence>IATRLRDDEALINAGQPCSWVAWYLKDYDTPKGKAVAEHLAPIPGLSHDIKRLIYGNILRKVRKYLDNGGTSAHMEIAPEPLAPSELVTALKVIAHLQEIAVIHKDTPAEAITSWLEQQLTPQETAHKVSETHASSNIPRLPPTARKRLCYICRITITNPYPAQPSMCIPCGAFNSSSSLLSTPPKLTLPSSFTALVTGARINLGYHTVLRLLRCGARVIATTRYPRDAVVRYLDESDSADWKDRLRIVGADFRSASDAFSLVRETKSCLQAWASGDDAKLCLLINNAAQTLTDSVKKEERAVHLEQQLRDETESEVLLIEGTYTSRVRGGALPLAIEAPNGSLFSHGSLASVEEAAETVQELVSASYTTDLEPYSKSSWVQSLFEIPYEDVMSAHAVNTFVPLILCRELLPLMGCTDSTSPSSIKPQGYIINVSSREGIFEDRTKSTAKRGKHVHTNMSKAALNMITETEAAAAWQTRRVAMNTVDPGYMSAAPEYEDAFDGIRPIGWEDGAGRVLWPIALSEVEGEVIWGRFLKHYGAVQVDPGVGRG</sequence>
<dbReference type="InterPro" id="IPR051468">
    <property type="entry name" value="Fungal_SecMetab_SDRs"/>
</dbReference>
<dbReference type="PANTHER" id="PTHR43544">
    <property type="entry name" value="SHORT-CHAIN DEHYDROGENASE/REDUCTASE"/>
    <property type="match status" value="1"/>
</dbReference>
<accession>A0A6A7A4R0</accession>
<keyword evidence="3" id="KW-1185">Reference proteome</keyword>
<reference evidence="2" key="1">
    <citation type="journal article" date="2020" name="Stud. Mycol.">
        <title>101 Dothideomycetes genomes: a test case for predicting lifestyles and emergence of pathogens.</title>
        <authorList>
            <person name="Haridas S."/>
            <person name="Albert R."/>
            <person name="Binder M."/>
            <person name="Bloem J."/>
            <person name="Labutti K."/>
            <person name="Salamov A."/>
            <person name="Andreopoulos B."/>
            <person name="Baker S."/>
            <person name="Barry K."/>
            <person name="Bills G."/>
            <person name="Bluhm B."/>
            <person name="Cannon C."/>
            <person name="Castanera R."/>
            <person name="Culley D."/>
            <person name="Daum C."/>
            <person name="Ezra D."/>
            <person name="Gonzalez J."/>
            <person name="Henrissat B."/>
            <person name="Kuo A."/>
            <person name="Liang C."/>
            <person name="Lipzen A."/>
            <person name="Lutzoni F."/>
            <person name="Magnuson J."/>
            <person name="Mondo S."/>
            <person name="Nolan M."/>
            <person name="Ohm R."/>
            <person name="Pangilinan J."/>
            <person name="Park H.-J."/>
            <person name="Ramirez L."/>
            <person name="Alfaro M."/>
            <person name="Sun H."/>
            <person name="Tritt A."/>
            <person name="Yoshinaga Y."/>
            <person name="Zwiers L.-H."/>
            <person name="Turgeon B."/>
            <person name="Goodwin S."/>
            <person name="Spatafora J."/>
            <person name="Crous P."/>
            <person name="Grigoriev I."/>
        </authorList>
    </citation>
    <scope>NUCLEOTIDE SEQUENCE</scope>
    <source>
        <strain evidence="2">CBS 113818</strain>
    </source>
</reference>
<feature type="non-terminal residue" evidence="2">
    <location>
        <position position="1"/>
    </location>
</feature>
<protein>
    <submittedName>
        <fullName evidence="2">NAD(P)-binding protein</fullName>
    </submittedName>
</protein>
<name>A0A6A7A4R0_9PLEO</name>
<dbReference type="OrthoDB" id="191139at2759"/>
<evidence type="ECO:0000313" key="2">
    <source>
        <dbReference type="EMBL" id="KAF2827814.1"/>
    </source>
</evidence>
<dbReference type="Gene3D" id="3.40.50.720">
    <property type="entry name" value="NAD(P)-binding Rossmann-like Domain"/>
    <property type="match status" value="1"/>
</dbReference>
<dbReference type="SUPFAM" id="SSF51735">
    <property type="entry name" value="NAD(P)-binding Rossmann-fold domains"/>
    <property type="match status" value="1"/>
</dbReference>
<evidence type="ECO:0000256" key="1">
    <source>
        <dbReference type="ARBA" id="ARBA00006484"/>
    </source>
</evidence>
<dbReference type="Proteomes" id="UP000799424">
    <property type="component" value="Unassembled WGS sequence"/>
</dbReference>
<comment type="similarity">
    <text evidence="1">Belongs to the short-chain dehydrogenases/reductases (SDR) family.</text>
</comment>
<dbReference type="PANTHER" id="PTHR43544:SF2">
    <property type="entry name" value="OXIDOREDUCTASE"/>
    <property type="match status" value="1"/>
</dbReference>
<proteinExistence type="inferred from homology"/>
<dbReference type="AlphaFoldDB" id="A0A6A7A4R0"/>
<evidence type="ECO:0000313" key="3">
    <source>
        <dbReference type="Proteomes" id="UP000799424"/>
    </source>
</evidence>
<dbReference type="InterPro" id="IPR036291">
    <property type="entry name" value="NAD(P)-bd_dom_sf"/>
</dbReference>